<evidence type="ECO:0000259" key="14">
    <source>
        <dbReference type="Pfam" id="PF06974"/>
    </source>
</evidence>
<evidence type="ECO:0000313" key="15">
    <source>
        <dbReference type="EMBL" id="AHC24021.1"/>
    </source>
</evidence>
<evidence type="ECO:0000256" key="10">
    <source>
        <dbReference type="ARBA" id="ARBA00048109"/>
    </source>
</evidence>
<feature type="region of interest" description="Disordered" evidence="12">
    <location>
        <begin position="463"/>
        <end position="482"/>
    </location>
</feature>
<dbReference type="GeneID" id="43448908"/>
<evidence type="ECO:0000259" key="13">
    <source>
        <dbReference type="Pfam" id="PF03007"/>
    </source>
</evidence>
<dbReference type="RefSeq" id="WP_019513766.1">
    <property type="nucleotide sequence ID" value="NC_023036.2"/>
</dbReference>
<dbReference type="Pfam" id="PF03007">
    <property type="entry name" value="WS_DGAT_cat"/>
    <property type="match status" value="1"/>
</dbReference>
<dbReference type="InterPro" id="IPR014292">
    <property type="entry name" value="Acyl_transf_WS/DGAT"/>
</dbReference>
<keyword evidence="16" id="KW-1185">Reference proteome</keyword>
<evidence type="ECO:0000256" key="1">
    <source>
        <dbReference type="ARBA" id="ARBA00004771"/>
    </source>
</evidence>
<evidence type="ECO:0000256" key="3">
    <source>
        <dbReference type="ARBA" id="ARBA00009587"/>
    </source>
</evidence>
<protein>
    <recommendedName>
        <fullName evidence="4 11">Diacylglycerol O-acyltransferase</fullName>
        <ecNumber evidence="4 11">2.3.1.20</ecNumber>
    </recommendedName>
</protein>
<dbReference type="InterPro" id="IPR009721">
    <property type="entry name" value="O-acyltransferase_WSD1_C"/>
</dbReference>
<feature type="domain" description="O-acyltransferase WSD1 C-terminal" evidence="14">
    <location>
        <begin position="305"/>
        <end position="454"/>
    </location>
</feature>
<keyword evidence="5 11" id="KW-0444">Lipid biosynthesis</keyword>
<dbReference type="Gene3D" id="3.30.559.10">
    <property type="entry name" value="Chloramphenicol acetyltransferase-like domain"/>
    <property type="match status" value="1"/>
</dbReference>
<reference evidence="15 16" key="1">
    <citation type="journal article" date="2014" name="Genome Announc.">
        <title>Complete Genome Sequence of Sterol-Transforming Mycobacterium neoaurum Strain VKM Ac-1815D.</title>
        <authorList>
            <person name="Shtratnikova V.Y."/>
            <person name="Bragin E.Y."/>
            <person name="Dovbnya D.V."/>
            <person name="Pekov Y.A."/>
            <person name="Schelkunov M.I."/>
            <person name="Strizhov N."/>
            <person name="Ivashina T.V."/>
            <person name="Ashapkin V.V."/>
            <person name="Donova M.V."/>
        </authorList>
    </citation>
    <scope>NUCLEOTIDE SEQUENCE [LARGE SCALE GENOMIC DNA]</scope>
    <source>
        <strain evidence="15 16">VKM Ac-1815D</strain>
    </source>
</reference>
<comment type="similarity">
    <text evidence="3 11">Belongs to the long-chain O-acyltransferase family.</text>
</comment>
<keyword evidence="9 11" id="KW-0012">Acyltransferase</keyword>
<dbReference type="GO" id="GO:0051701">
    <property type="term" value="P:biological process involved in interaction with host"/>
    <property type="evidence" value="ECO:0007669"/>
    <property type="project" value="TreeGrafter"/>
</dbReference>
<keyword evidence="7 11" id="KW-0319">Glycerol metabolism</keyword>
<dbReference type="GO" id="GO:0001666">
    <property type="term" value="P:response to hypoxia"/>
    <property type="evidence" value="ECO:0007669"/>
    <property type="project" value="TreeGrafter"/>
</dbReference>
<evidence type="ECO:0000256" key="7">
    <source>
        <dbReference type="ARBA" id="ARBA00022798"/>
    </source>
</evidence>
<proteinExistence type="inferred from homology"/>
<dbReference type="AlphaFoldDB" id="V5X8K8"/>
<dbReference type="GO" id="GO:0071731">
    <property type="term" value="P:response to nitric oxide"/>
    <property type="evidence" value="ECO:0007669"/>
    <property type="project" value="TreeGrafter"/>
</dbReference>
<feature type="domain" description="O-acyltransferase WSD1-like N-terminal" evidence="13">
    <location>
        <begin position="4"/>
        <end position="265"/>
    </location>
</feature>
<keyword evidence="6 11" id="KW-0808">Transferase</keyword>
<dbReference type="EC" id="2.3.1.20" evidence="4 11"/>
<evidence type="ECO:0000313" key="16">
    <source>
        <dbReference type="Proteomes" id="UP000018763"/>
    </source>
</evidence>
<dbReference type="NCBIfam" id="TIGR02946">
    <property type="entry name" value="acyl_WS_DGAT"/>
    <property type="match status" value="1"/>
</dbReference>
<dbReference type="GO" id="GO:0019432">
    <property type="term" value="P:triglyceride biosynthetic process"/>
    <property type="evidence" value="ECO:0007669"/>
    <property type="project" value="UniProtKB-UniPathway"/>
</dbReference>
<evidence type="ECO:0000256" key="4">
    <source>
        <dbReference type="ARBA" id="ARBA00013244"/>
    </source>
</evidence>
<accession>V5X8K8</accession>
<dbReference type="PANTHER" id="PTHR31650">
    <property type="entry name" value="O-ACYLTRANSFERASE (WSD1-LIKE) FAMILY PROTEIN"/>
    <property type="match status" value="1"/>
</dbReference>
<evidence type="ECO:0000256" key="11">
    <source>
        <dbReference type="RuleBase" id="RU361241"/>
    </source>
</evidence>
<sequence>MSRLSSVDAAFWFAETNGWHMHIGACAVCDPTDAPDFTFERVRDLVASRLPELPQLRWRVTGSPMGLDRPWFVEDDDLDIDFHIRRIAVPAPGGRKEFDELAGRLMSYKLDRSKPLWELWWIEGLRDGRVAIITKMHHSVVDGVSGAGLTEILFDVTPEPRPPAVDVDRSLVGKRLPRPELQLINDLINIGVKTPYRIARLIEQTVRQQIAVRNIDNKPPRYFDSPTVRFNAPISPHRRVAGARVPLDRVKKVKEAYGVKLNDVVLALVSGAMRDYLKERDELPDKSLVSQVPVSTRTDADNAVGNQVSAMTVVLASDIADPAERIKKIYAYTQGAKEMAKALTANQIMGYTETTPPGLLALASRAYAASGIGSSIAPMNVVISNVPGPPFPLYLAGARVESLMPLGPLLFDVALNVTCFSYCDSVDFGFITTPEVAADIHKMADLIEPALYDLEVGAGLAEPRTGKRVPPPRTPVSVTASG</sequence>
<organism evidence="15 16">
    <name type="scientific">Mycolicibacterium neoaurum VKM Ac-1815D</name>
    <dbReference type="NCBI Taxonomy" id="700508"/>
    <lineage>
        <taxon>Bacteria</taxon>
        <taxon>Bacillati</taxon>
        <taxon>Actinomycetota</taxon>
        <taxon>Actinomycetes</taxon>
        <taxon>Mycobacteriales</taxon>
        <taxon>Mycobacteriaceae</taxon>
        <taxon>Mycolicibacterium</taxon>
    </lineage>
</organism>
<dbReference type="Pfam" id="PF06974">
    <property type="entry name" value="WS_DGAT_C"/>
    <property type="match status" value="1"/>
</dbReference>
<gene>
    <name evidence="15" type="ORF">D174_05235</name>
</gene>
<keyword evidence="8 11" id="KW-0443">Lipid metabolism</keyword>
<evidence type="ECO:0000256" key="12">
    <source>
        <dbReference type="SAM" id="MobiDB-lite"/>
    </source>
</evidence>
<dbReference type="GO" id="GO:0005886">
    <property type="term" value="C:plasma membrane"/>
    <property type="evidence" value="ECO:0007669"/>
    <property type="project" value="TreeGrafter"/>
</dbReference>
<dbReference type="InterPro" id="IPR004255">
    <property type="entry name" value="O-acyltransferase_WSD1_N"/>
</dbReference>
<dbReference type="InterPro" id="IPR045034">
    <property type="entry name" value="O-acyltransferase_WSD1-like"/>
</dbReference>
<evidence type="ECO:0000256" key="6">
    <source>
        <dbReference type="ARBA" id="ARBA00022679"/>
    </source>
</evidence>
<evidence type="ECO:0000256" key="5">
    <source>
        <dbReference type="ARBA" id="ARBA00022516"/>
    </source>
</evidence>
<evidence type="ECO:0000256" key="9">
    <source>
        <dbReference type="ARBA" id="ARBA00023315"/>
    </source>
</evidence>
<evidence type="ECO:0000256" key="2">
    <source>
        <dbReference type="ARBA" id="ARBA00005189"/>
    </source>
</evidence>
<dbReference type="SUPFAM" id="SSF52777">
    <property type="entry name" value="CoA-dependent acyltransferases"/>
    <property type="match status" value="1"/>
</dbReference>
<dbReference type="InterPro" id="IPR023213">
    <property type="entry name" value="CAT-like_dom_sf"/>
</dbReference>
<evidence type="ECO:0000256" key="8">
    <source>
        <dbReference type="ARBA" id="ARBA00023098"/>
    </source>
</evidence>
<name>V5X8K8_MYCNE</name>
<comment type="catalytic activity">
    <reaction evidence="10 11">
        <text>an acyl-CoA + a 1,2-diacyl-sn-glycerol = a triacyl-sn-glycerol + CoA</text>
        <dbReference type="Rhea" id="RHEA:10868"/>
        <dbReference type="ChEBI" id="CHEBI:17815"/>
        <dbReference type="ChEBI" id="CHEBI:57287"/>
        <dbReference type="ChEBI" id="CHEBI:58342"/>
        <dbReference type="ChEBI" id="CHEBI:64615"/>
        <dbReference type="EC" id="2.3.1.20"/>
    </reaction>
</comment>
<dbReference type="PANTHER" id="PTHR31650:SF1">
    <property type="entry name" value="WAX ESTER SYNTHASE_DIACYLGLYCEROL ACYLTRANSFERASE 4-RELATED"/>
    <property type="match status" value="1"/>
</dbReference>
<comment type="pathway">
    <text evidence="1 11">Glycerolipid metabolism; triacylglycerol biosynthesis.</text>
</comment>
<dbReference type="GO" id="GO:0004144">
    <property type="term" value="F:diacylglycerol O-acyltransferase activity"/>
    <property type="evidence" value="ECO:0007669"/>
    <property type="project" value="UniProtKB-EC"/>
</dbReference>
<comment type="pathway">
    <text evidence="2">Lipid metabolism.</text>
</comment>
<dbReference type="Proteomes" id="UP000018763">
    <property type="component" value="Chromosome"/>
</dbReference>
<dbReference type="UniPathway" id="UPA00282"/>
<dbReference type="EMBL" id="CP006936">
    <property type="protein sequence ID" value="AHC24021.1"/>
    <property type="molecule type" value="Genomic_DNA"/>
</dbReference>
<dbReference type="GO" id="GO:0006071">
    <property type="term" value="P:glycerol metabolic process"/>
    <property type="evidence" value="ECO:0007669"/>
    <property type="project" value="UniProtKB-KW"/>
</dbReference>